<dbReference type="Pfam" id="PF11277">
    <property type="entry name" value="Med24_N"/>
    <property type="match status" value="2"/>
</dbReference>
<dbReference type="GO" id="GO:0016592">
    <property type="term" value="C:mediator complex"/>
    <property type="evidence" value="ECO:0007669"/>
    <property type="project" value="InterPro"/>
</dbReference>
<dbReference type="Proteomes" id="UP000564407">
    <property type="component" value="Unassembled WGS sequence"/>
</dbReference>
<dbReference type="InterPro" id="IPR021429">
    <property type="entry name" value="Mediator_Med24"/>
</dbReference>
<evidence type="ECO:0000256" key="1">
    <source>
        <dbReference type="ARBA" id="ARBA00004123"/>
    </source>
</evidence>
<evidence type="ECO:0000256" key="4">
    <source>
        <dbReference type="ARBA" id="ARBA00023015"/>
    </source>
</evidence>
<name>A0A7K6H5N8_9PASS</name>
<comment type="similarity">
    <text evidence="2">Belongs to the Mediator complex subunit 24 family.</text>
</comment>
<keyword evidence="10" id="KW-1185">Reference proteome</keyword>
<feature type="non-terminal residue" evidence="9">
    <location>
        <position position="984"/>
    </location>
</feature>
<keyword evidence="5" id="KW-0010">Activator</keyword>
<evidence type="ECO:0000256" key="3">
    <source>
        <dbReference type="ARBA" id="ARBA00019693"/>
    </source>
</evidence>
<reference evidence="9 10" key="1">
    <citation type="submission" date="2019-09" db="EMBL/GenBank/DDBJ databases">
        <title>Bird 10,000 Genomes (B10K) Project - Family phase.</title>
        <authorList>
            <person name="Zhang G."/>
        </authorList>
    </citation>
    <scope>NUCLEOTIDE SEQUENCE [LARGE SCALE GENOMIC DNA]</scope>
    <source>
        <strain evidence="9">B10K-DU-029-44</strain>
        <tissue evidence="9">Heart</tissue>
    </source>
</reference>
<sequence>MKVVNLKQAILQAWKERWSDYQWAINMKRFFPRGATWDILNLAEALLEQAMIGPSPNPLILSYLKYAISSQMVSYSTVLTAISKFDDFSRDLCVQSLLEIMDMFCDRLSCHGKAEECISLCRALLSALTWLLRCASFYAEKVKEPLEQAAAENQLKMCLERLEKVLSSTKNRALIHIAKLEETSSWSTVEQSLLKLGENLNNLGNSPLRSQADDCVSLIKSIPTMLSVHSEQLNKTGFPTVHAVVLLEGTMNLTGETQPLVEQLMMVKRMQRIPSPLFVLEIWKACFVGLIECPEGTEELKWTAFTFLKMPQVLVKLKKYPQGDKDFTEDVNCAFEFLLKLTPLLDKADQRCNCNCMSLLLQECSKQGLLSEANMNNLIDKRAADKENSPSLKSAENANIQPNPGLILRAEPTVTNILKTMDADHSKSPEGLLGVLGHMLSGKSLDLLLAAAAATGKLKSFARKFVKPESPKVFISPLSAKSGSVRALLFDISFLMLCHVAQTYGSEVILSDSNPPGEVPFFETWMLTCMPEEGKILNPDHPCFRPDSTKVESLVALLNNSSEMKLVQMKWHEVCLSISAAILEILNAWENGVLTFESIQKITDNIKGKVCSMAVCAVAWLVAHVRMLGLDEREKSLQMIRQLATPLYGENTLQFYNERQQGLVLGQFWHWKAAGLGAGTVVALEGGRAGCWDSCGTGRQQGWVLGQLWRWKVAGLGAGTVLGAGKGWGTPSPARAPSSLPSTPQELLKETRKEHTLRAVELLYAIFCLDMQQLTLTLLGHILPNLLTDSSKWHTLMDPPGKALAKLSVWCALSSYSSHNKGQASARQRKRHREDIEDYISLFPLDDTQPSKLMRLLSSNEEDSNILSSPNRSMSSSLSASQLHTVSMRDPLNRVLANLFLLISSILGAKTAGSHTQFVQWFMEECVECLEQGSRGSILQFMPFTMVSELVKVSTMSSPKIVLAITDLSLPLGRRVAAKAIAAL</sequence>
<dbReference type="AlphaFoldDB" id="A0A7K6H5N8"/>
<keyword evidence="6" id="KW-0804">Transcription</keyword>
<feature type="non-terminal residue" evidence="9">
    <location>
        <position position="1"/>
    </location>
</feature>
<evidence type="ECO:0000256" key="2">
    <source>
        <dbReference type="ARBA" id="ARBA00007864"/>
    </source>
</evidence>
<evidence type="ECO:0000256" key="6">
    <source>
        <dbReference type="ARBA" id="ARBA00023163"/>
    </source>
</evidence>
<evidence type="ECO:0000313" key="9">
    <source>
        <dbReference type="EMBL" id="NWV70895.1"/>
    </source>
</evidence>
<dbReference type="EMBL" id="VZRP01020620">
    <property type="protein sequence ID" value="NWV70895.1"/>
    <property type="molecule type" value="Genomic_DNA"/>
</dbReference>
<gene>
    <name evidence="9" type="primary">Med24</name>
    <name evidence="9" type="ORF">MALELE_R12978</name>
</gene>
<evidence type="ECO:0000256" key="5">
    <source>
        <dbReference type="ARBA" id="ARBA00023159"/>
    </source>
</evidence>
<dbReference type="PANTHER" id="PTHR12898">
    <property type="entry name" value="MEDIATOR OF RNA POLYMERASE II TRANSCRIPTION SUBUNIT 24"/>
    <property type="match status" value="1"/>
</dbReference>
<dbReference type="PANTHER" id="PTHR12898:SF1">
    <property type="entry name" value="MEDIATOR OF RNA POLYMERASE II TRANSCRIPTION SUBUNIT 24"/>
    <property type="match status" value="1"/>
</dbReference>
<dbReference type="GO" id="GO:0060261">
    <property type="term" value="P:positive regulation of transcription initiation by RNA polymerase II"/>
    <property type="evidence" value="ECO:0007669"/>
    <property type="project" value="TreeGrafter"/>
</dbReference>
<comment type="caution">
    <text evidence="9">The sequence shown here is derived from an EMBL/GenBank/DDBJ whole genome shotgun (WGS) entry which is preliminary data.</text>
</comment>
<evidence type="ECO:0000256" key="8">
    <source>
        <dbReference type="ARBA" id="ARBA00031960"/>
    </source>
</evidence>
<dbReference type="GO" id="GO:0003712">
    <property type="term" value="F:transcription coregulator activity"/>
    <property type="evidence" value="ECO:0007669"/>
    <property type="project" value="TreeGrafter"/>
</dbReference>
<keyword evidence="4" id="KW-0805">Transcription regulation</keyword>
<protein>
    <recommendedName>
        <fullName evidence="3">Mediator of RNA polymerase II transcription subunit 24</fullName>
    </recommendedName>
    <alternativeName>
        <fullName evidence="8">Mediator complex subunit 24</fullName>
    </alternativeName>
</protein>
<organism evidence="9 10">
    <name type="scientific">Malurus elegans</name>
    <name type="common">Red-winged fairywren</name>
    <dbReference type="NCBI Taxonomy" id="720584"/>
    <lineage>
        <taxon>Eukaryota</taxon>
        <taxon>Metazoa</taxon>
        <taxon>Chordata</taxon>
        <taxon>Craniata</taxon>
        <taxon>Vertebrata</taxon>
        <taxon>Euteleostomi</taxon>
        <taxon>Archelosauria</taxon>
        <taxon>Archosauria</taxon>
        <taxon>Dinosauria</taxon>
        <taxon>Saurischia</taxon>
        <taxon>Theropoda</taxon>
        <taxon>Coelurosauria</taxon>
        <taxon>Aves</taxon>
        <taxon>Neognathae</taxon>
        <taxon>Neoaves</taxon>
        <taxon>Telluraves</taxon>
        <taxon>Australaves</taxon>
        <taxon>Passeriformes</taxon>
        <taxon>Meliphagoidea</taxon>
        <taxon>Maluridae</taxon>
        <taxon>Malurus</taxon>
    </lineage>
</organism>
<comment type="subcellular location">
    <subcellularLocation>
        <location evidence="1">Nucleus</location>
    </subcellularLocation>
</comment>
<accession>A0A7K6H5N8</accession>
<keyword evidence="7" id="KW-0539">Nucleus</keyword>
<evidence type="ECO:0000256" key="7">
    <source>
        <dbReference type="ARBA" id="ARBA00023242"/>
    </source>
</evidence>
<proteinExistence type="inferred from homology"/>
<evidence type="ECO:0000313" key="10">
    <source>
        <dbReference type="Proteomes" id="UP000564407"/>
    </source>
</evidence>